<dbReference type="Pfam" id="PF01541">
    <property type="entry name" value="GIY-YIG"/>
    <property type="match status" value="1"/>
</dbReference>
<organism evidence="2 3">
    <name type="scientific">Synechocystis sp. (strain ATCC 27184 / PCC 6803 / Kazusa)</name>
    <dbReference type="NCBI Taxonomy" id="1111708"/>
    <lineage>
        <taxon>Bacteria</taxon>
        <taxon>Bacillati</taxon>
        <taxon>Cyanobacteriota</taxon>
        <taxon>Cyanophyceae</taxon>
        <taxon>Synechococcales</taxon>
        <taxon>Merismopediaceae</taxon>
        <taxon>Synechocystis</taxon>
    </lineage>
</organism>
<dbReference type="SUPFAM" id="SSF82771">
    <property type="entry name" value="GIY-YIG endonuclease"/>
    <property type="match status" value="1"/>
</dbReference>
<dbReference type="SMART" id="SM00465">
    <property type="entry name" value="GIYc"/>
    <property type="match status" value="1"/>
</dbReference>
<reference evidence="2 3" key="1">
    <citation type="journal article" date="1995" name="DNA Res.">
        <title>Sequence analysis of the genome of the unicellular cyanobacterium Synechocystis sp. strain PCC6803. I. Sequence features in the 1 Mb region from map positions 64% to 92% of the genome.</title>
        <authorList>
            <person name="Kaneko T."/>
            <person name="Tanaka A."/>
            <person name="Sato S."/>
            <person name="Kotani H."/>
            <person name="Sazuka T."/>
            <person name="Miyajima N."/>
            <person name="Sugiura M."/>
            <person name="Tabata S."/>
        </authorList>
    </citation>
    <scope>NUCLEOTIDE SEQUENCE [LARGE SCALE GENOMIC DNA]</scope>
    <source>
        <strain evidence="3">ATCC 27184 / PCC 6803 / Kazusa</strain>
    </source>
</reference>
<gene>
    <name evidence="2" type="ordered locus">sll0441</name>
</gene>
<dbReference type="PROSITE" id="PS50164">
    <property type="entry name" value="GIY_YIG"/>
    <property type="match status" value="1"/>
</dbReference>
<dbReference type="eggNOG" id="COG0322">
    <property type="taxonomic scope" value="Bacteria"/>
</dbReference>
<sequence length="460" mass="53885">MRIILVVAPREYAYNLLYTSTYGLTMPALNVYVTDDLKSRMAKVDANWSDICRKAIETELLRRENKGLGSLDIEDVKEWITEELDPLSEHGSVVVKPYLHTKGKAANEVKILSQFYEEIISEVKKYYLNSIKGNFSLLLEDKYQVDLLFPGREWISGALGLQLSLLLNTPKEEEINDEVIDGEFLETSNFIPLLESGLTQVEMKMGQNNESNEITKYIDIDPEIQSYQQKEFEIPELPSEIYSIFRKAWKNIYDREYCDPPKPPTANKLKQLWQEWYYPEAWNDAQNWLDKWQNRYKSKKYVYEWENIIASFMCVLDGQEFDPLDSELPEELNSWNSSDFLFLSFIEYISKFIYDGIFLEITQINPAKLSAVPIEERDELPEQPGIYFVLNKDDAIQYIGMSVNLQKRWYSHHRQSDFDLIEDGKIAFITSLPKHYLQEIESVLIKSFVPKLNIKLKPKV</sequence>
<keyword evidence="3" id="KW-1185">Reference proteome</keyword>
<dbReference type="InterPro" id="IPR035901">
    <property type="entry name" value="GIY-YIG_endonuc_sf"/>
</dbReference>
<evidence type="ECO:0000313" key="3">
    <source>
        <dbReference type="Proteomes" id="UP000001425"/>
    </source>
</evidence>
<protein>
    <submittedName>
        <fullName evidence="2">Sll0441 protein</fullName>
    </submittedName>
</protein>
<evidence type="ECO:0000259" key="1">
    <source>
        <dbReference type="PROSITE" id="PS50164"/>
    </source>
</evidence>
<dbReference type="InterPro" id="IPR000305">
    <property type="entry name" value="GIY-YIG_endonuc"/>
</dbReference>
<dbReference type="EnsemblBacteria" id="BAA18806">
    <property type="protein sequence ID" value="BAA18806"/>
    <property type="gene ID" value="BAA18806"/>
</dbReference>
<reference evidence="2 3" key="2">
    <citation type="journal article" date="1996" name="DNA Res.">
        <title>Sequence analysis of the genome of the unicellular cyanobacterium Synechocystis sp. strain PCC6803. II. Sequence determination of the entire genome and assignment of potential protein-coding regions.</title>
        <authorList>
            <person name="Kaneko T."/>
            <person name="Sato S."/>
            <person name="Kotani H."/>
            <person name="Tanaka A."/>
            <person name="Asamizu E."/>
            <person name="Nakamura Y."/>
            <person name="Miyajima N."/>
            <person name="Hirosawa M."/>
            <person name="Sugiura M."/>
            <person name="Sasamoto S."/>
            <person name="Kimura T."/>
            <person name="Hosouchi T."/>
            <person name="Matsuno A."/>
            <person name="Muraki A."/>
            <person name="Nakazaki N."/>
            <person name="Naruo K."/>
            <person name="Okumura S."/>
            <person name="Shimpo S."/>
            <person name="Takeuchi C."/>
            <person name="Wada T."/>
            <person name="Watanabe A."/>
            <person name="Yamada M."/>
            <person name="Yasuda M."/>
            <person name="Tabata S."/>
        </authorList>
    </citation>
    <scope>NUCLEOTIDE SEQUENCE [LARGE SCALE GENOMIC DNA]</scope>
    <source>
        <strain evidence="3">ATCC 27184 / PCC 6803 / Kazusa</strain>
    </source>
</reference>
<dbReference type="CDD" id="cd00719">
    <property type="entry name" value="GIY-YIG_SF"/>
    <property type="match status" value="1"/>
</dbReference>
<dbReference type="Proteomes" id="UP000001425">
    <property type="component" value="Chromosome"/>
</dbReference>
<dbReference type="AlphaFoldDB" id="P74688"/>
<dbReference type="STRING" id="1148.gene:10500578"/>
<evidence type="ECO:0000313" key="2">
    <source>
        <dbReference type="EMBL" id="BAA18806.1"/>
    </source>
</evidence>
<feature type="domain" description="GIY-YIG" evidence="1">
    <location>
        <begin position="382"/>
        <end position="454"/>
    </location>
</feature>
<name>P74688_SYNY3</name>
<dbReference type="KEGG" id="syn:sll0441"/>
<dbReference type="EMBL" id="BA000022">
    <property type="protein sequence ID" value="BAA18806.1"/>
    <property type="molecule type" value="Genomic_DNA"/>
</dbReference>
<proteinExistence type="predicted"/>
<dbReference type="PIR" id="S76894">
    <property type="entry name" value="S76894"/>
</dbReference>
<dbReference type="InParanoid" id="P74688"/>
<dbReference type="Gene3D" id="3.40.1440.10">
    <property type="entry name" value="GIY-YIG endonuclease"/>
    <property type="match status" value="1"/>
</dbReference>
<dbReference type="IntAct" id="P74688">
    <property type="interactions" value="1"/>
</dbReference>
<accession>P74688</accession>
<dbReference type="PaxDb" id="1148-1653896"/>